<proteinExistence type="predicted"/>
<dbReference type="PATRIC" id="fig|1330534.3.peg.2323"/>
<reference evidence="1 2" key="1">
    <citation type="journal article" date="2013" name="Genome Announc.">
        <title>Draft Genome Sequence of the Cellulolytic Bacterium Clostridium papyrosolvens C7 (ATCC 700395).</title>
        <authorList>
            <person name="Zepeda V."/>
            <person name="Dassa B."/>
            <person name="Borovok I."/>
            <person name="Lamed R."/>
            <person name="Bayer E.A."/>
            <person name="Cate J.H."/>
        </authorList>
    </citation>
    <scope>NUCLEOTIDE SEQUENCE [LARGE SCALE GENOMIC DNA]</scope>
    <source>
        <strain evidence="1 2">C7</strain>
    </source>
</reference>
<gene>
    <name evidence="1" type="ORF">L323_11660</name>
</gene>
<dbReference type="STRING" id="1330534.L323_11660"/>
<protein>
    <recommendedName>
        <fullName evidence="3">Colicin D immunity protein domain-containing protein</fullName>
    </recommendedName>
</protein>
<evidence type="ECO:0000313" key="2">
    <source>
        <dbReference type="Proteomes" id="UP000016860"/>
    </source>
</evidence>
<name>U4R0R8_9FIRM</name>
<dbReference type="AlphaFoldDB" id="U4R0R8"/>
<accession>U4R0R8</accession>
<dbReference type="OrthoDB" id="2623806at2"/>
<comment type="caution">
    <text evidence="1">The sequence shown here is derived from an EMBL/GenBank/DDBJ whole genome shotgun (WGS) entry which is preliminary data.</text>
</comment>
<dbReference type="RefSeq" id="WP_020815831.1">
    <property type="nucleotide sequence ID" value="NZ_ATAY01000038.1"/>
</dbReference>
<sequence>MTFKEKLYYLLTEYLQGNYDTKTFSDLISDTFNLELDNSLTEIEIQVFGDLVSIACRFSPFEDDLKLPNVYFSDQQVRLKAQETWEKLKGN</sequence>
<dbReference type="EMBL" id="ATAY01000038">
    <property type="protein sequence ID" value="EPR11511.1"/>
    <property type="molecule type" value="Genomic_DNA"/>
</dbReference>
<organism evidence="1 2">
    <name type="scientific">Ruminiclostridium papyrosolvens C7</name>
    <dbReference type="NCBI Taxonomy" id="1330534"/>
    <lineage>
        <taxon>Bacteria</taxon>
        <taxon>Bacillati</taxon>
        <taxon>Bacillota</taxon>
        <taxon>Clostridia</taxon>
        <taxon>Eubacteriales</taxon>
        <taxon>Oscillospiraceae</taxon>
        <taxon>Ruminiclostridium</taxon>
    </lineage>
</organism>
<dbReference type="Proteomes" id="UP000016860">
    <property type="component" value="Unassembled WGS sequence"/>
</dbReference>
<evidence type="ECO:0008006" key="3">
    <source>
        <dbReference type="Google" id="ProtNLM"/>
    </source>
</evidence>
<evidence type="ECO:0000313" key="1">
    <source>
        <dbReference type="EMBL" id="EPR11511.1"/>
    </source>
</evidence>